<dbReference type="WBParaSite" id="PSAMB.scaffold1600size29522.g14063.t1">
    <property type="protein sequence ID" value="PSAMB.scaffold1600size29522.g14063.t1"/>
    <property type="gene ID" value="PSAMB.scaffold1600size29522.g14063"/>
</dbReference>
<dbReference type="GO" id="GO:0005615">
    <property type="term" value="C:extracellular space"/>
    <property type="evidence" value="ECO:0007669"/>
    <property type="project" value="TreeGrafter"/>
</dbReference>
<dbReference type="Pfam" id="PF00147">
    <property type="entry name" value="Fibrinogen_C"/>
    <property type="match status" value="1"/>
</dbReference>
<dbReference type="PANTHER" id="PTHR19143">
    <property type="entry name" value="FIBRINOGEN/TENASCIN/ANGIOPOEITIN"/>
    <property type="match status" value="1"/>
</dbReference>
<feature type="signal peptide" evidence="1">
    <location>
        <begin position="1"/>
        <end position="18"/>
    </location>
</feature>
<dbReference type="SUPFAM" id="SSF56496">
    <property type="entry name" value="Fibrinogen C-terminal domain-like"/>
    <property type="match status" value="1"/>
</dbReference>
<protein>
    <submittedName>
        <fullName evidence="4">CUB domain-containing protein</fullName>
    </submittedName>
</protein>
<dbReference type="PANTHER" id="PTHR19143:SF444">
    <property type="entry name" value="PROTEIN SCABROUS"/>
    <property type="match status" value="1"/>
</dbReference>
<sequence length="447" mass="48231">MRLALLFVLCCSLGQGIAQYTLFVLLEEFSNGAGFLADATRCNSRFWFTPNSKCNLQLQLCVEPLSGTTSLDLNVCNQPQLNGSYVDLGNVTSSQNSIVFNGDGYTYGGWSNPYIIPVASGTFQGFRVKVKAYSFDFPRNTLGLIDQYVYTFSDGSQVAGSSAYSHDRPPAPQSTFLSLAWNAGSDIPASGTTPGSPTGPPPPEDCYKIYETSATDGVYTITLSDGTPLQVFCDITGGGWTVIQSRADSTDFNKAFSEYENYFGTTSTSYWLGLKNMNTMTKSKQYSLKIDLCCGNSSKSETYTGFSIAGPATNYTLTVNLPGTGAAGDGLNYTAYGSMDNGMPFSTGDTWNRPDFPIGFCKSYGGYGGWWFGSCSNNLNGNVYTDSSDYANLNQCQLNTNSSGPGLTWDTVATSTKARMKILPTINLLSFVDPELEQKQLAAFCSS</sequence>
<feature type="domain" description="Fibrinogen C-terminal" evidence="2">
    <location>
        <begin position="197"/>
        <end position="381"/>
    </location>
</feature>
<evidence type="ECO:0000256" key="1">
    <source>
        <dbReference type="SAM" id="SignalP"/>
    </source>
</evidence>
<reference evidence="4" key="1">
    <citation type="submission" date="2022-11" db="UniProtKB">
        <authorList>
            <consortium name="WormBaseParasite"/>
        </authorList>
    </citation>
    <scope>IDENTIFICATION</scope>
</reference>
<dbReference type="Gene3D" id="3.90.215.10">
    <property type="entry name" value="Gamma Fibrinogen, chain A, domain 1"/>
    <property type="match status" value="1"/>
</dbReference>
<dbReference type="AlphaFoldDB" id="A0A914V7J5"/>
<evidence type="ECO:0000259" key="2">
    <source>
        <dbReference type="PROSITE" id="PS51406"/>
    </source>
</evidence>
<dbReference type="InterPro" id="IPR002181">
    <property type="entry name" value="Fibrinogen_a/b/g_C_dom"/>
</dbReference>
<evidence type="ECO:0000313" key="3">
    <source>
        <dbReference type="Proteomes" id="UP000887566"/>
    </source>
</evidence>
<evidence type="ECO:0000313" key="4">
    <source>
        <dbReference type="WBParaSite" id="PSAMB.scaffold1600size29522.g14063.t1"/>
    </source>
</evidence>
<accession>A0A914V7J5</accession>
<keyword evidence="3" id="KW-1185">Reference proteome</keyword>
<organism evidence="3 4">
    <name type="scientific">Plectus sambesii</name>
    <dbReference type="NCBI Taxonomy" id="2011161"/>
    <lineage>
        <taxon>Eukaryota</taxon>
        <taxon>Metazoa</taxon>
        <taxon>Ecdysozoa</taxon>
        <taxon>Nematoda</taxon>
        <taxon>Chromadorea</taxon>
        <taxon>Plectida</taxon>
        <taxon>Plectina</taxon>
        <taxon>Plectoidea</taxon>
        <taxon>Plectidae</taxon>
        <taxon>Plectus</taxon>
    </lineage>
</organism>
<dbReference type="InterPro" id="IPR050373">
    <property type="entry name" value="Fibrinogen_C-term_domain"/>
</dbReference>
<dbReference type="SMART" id="SM00186">
    <property type="entry name" value="FBG"/>
    <property type="match status" value="1"/>
</dbReference>
<dbReference type="Proteomes" id="UP000887566">
    <property type="component" value="Unplaced"/>
</dbReference>
<keyword evidence="1" id="KW-0732">Signal</keyword>
<dbReference type="InterPro" id="IPR014716">
    <property type="entry name" value="Fibrinogen_a/b/g_C_1"/>
</dbReference>
<feature type="chain" id="PRO_5036811754" evidence="1">
    <location>
        <begin position="19"/>
        <end position="447"/>
    </location>
</feature>
<dbReference type="PROSITE" id="PS51406">
    <property type="entry name" value="FIBRINOGEN_C_2"/>
    <property type="match status" value="1"/>
</dbReference>
<name>A0A914V7J5_9BILA</name>
<dbReference type="InterPro" id="IPR036056">
    <property type="entry name" value="Fibrinogen-like_C"/>
</dbReference>
<proteinExistence type="predicted"/>